<dbReference type="AlphaFoldDB" id="A0A382WSK3"/>
<accession>A0A382WSK3</accession>
<dbReference type="EMBL" id="UINC01162098">
    <property type="protein sequence ID" value="SVD61663.1"/>
    <property type="molecule type" value="Genomic_DNA"/>
</dbReference>
<gene>
    <name evidence="2" type="ORF">METZ01_LOCUS414517</name>
</gene>
<proteinExistence type="predicted"/>
<evidence type="ECO:0000256" key="1">
    <source>
        <dbReference type="SAM" id="MobiDB-lite"/>
    </source>
</evidence>
<name>A0A382WSK3_9ZZZZ</name>
<feature type="compositionally biased region" description="Basic and acidic residues" evidence="1">
    <location>
        <begin position="59"/>
        <end position="70"/>
    </location>
</feature>
<evidence type="ECO:0000313" key="2">
    <source>
        <dbReference type="EMBL" id="SVD61663.1"/>
    </source>
</evidence>
<reference evidence="2" key="1">
    <citation type="submission" date="2018-05" db="EMBL/GenBank/DDBJ databases">
        <authorList>
            <person name="Lanie J.A."/>
            <person name="Ng W.-L."/>
            <person name="Kazmierczak K.M."/>
            <person name="Andrzejewski T.M."/>
            <person name="Davidsen T.M."/>
            <person name="Wayne K.J."/>
            <person name="Tettelin H."/>
            <person name="Glass J.I."/>
            <person name="Rusch D."/>
            <person name="Podicherti R."/>
            <person name="Tsui H.-C.T."/>
            <person name="Winkler M.E."/>
        </authorList>
    </citation>
    <scope>NUCLEOTIDE SEQUENCE</scope>
</reference>
<organism evidence="2">
    <name type="scientific">marine metagenome</name>
    <dbReference type="NCBI Taxonomy" id="408172"/>
    <lineage>
        <taxon>unclassified sequences</taxon>
        <taxon>metagenomes</taxon>
        <taxon>ecological metagenomes</taxon>
    </lineage>
</organism>
<protein>
    <submittedName>
        <fullName evidence="2">Uncharacterized protein</fullName>
    </submittedName>
</protein>
<sequence length="70" mass="7553">MSLRQPQGWLFVHGNPSIRKMALTGSNPDAQLEAGMIPDIEPLCSQTVTDAAAEPEYSAGDRDRLRATIG</sequence>
<feature type="region of interest" description="Disordered" evidence="1">
    <location>
        <begin position="51"/>
        <end position="70"/>
    </location>
</feature>